<sequence length="277" mass="30758">MWRLILFFCASLVVYGQGEPCTDDRRSYCDDKMDAALSTFYVPSYNATELSTFCSAVDRFSECILTFVDSCPQDVQAQLNDMVNSDRYLCSEEGSALMVQNHECFRQAETETVMRNCTELYFEQLNKMDLYDEEWCALMNDGIRCSLTGMTKACGVGAGRIFHTVKTKAYKNVAALTNCTLIEITATEKAEEFTISSVISKNVTENTAVVHSHQWLFLTGFLTVISLQIALQSRSTAVTTGDGDQIQTAIEGSMLDAVQHASTGTLFWPLVQVKSSG</sequence>
<reference evidence="2 4" key="2">
    <citation type="journal article" date="2013" name="Nature">
        <title>Insights into bilaterian evolution from three spiralian genomes.</title>
        <authorList>
            <person name="Simakov O."/>
            <person name="Marletaz F."/>
            <person name="Cho S.J."/>
            <person name="Edsinger-Gonzales E."/>
            <person name="Havlak P."/>
            <person name="Hellsten U."/>
            <person name="Kuo D.H."/>
            <person name="Larsson T."/>
            <person name="Lv J."/>
            <person name="Arendt D."/>
            <person name="Savage R."/>
            <person name="Osoegawa K."/>
            <person name="de Jong P."/>
            <person name="Grimwood J."/>
            <person name="Chapman J.A."/>
            <person name="Shapiro H."/>
            <person name="Aerts A."/>
            <person name="Otillar R.P."/>
            <person name="Terry A.Y."/>
            <person name="Boore J.L."/>
            <person name="Grigoriev I.V."/>
            <person name="Lindberg D.R."/>
            <person name="Seaver E.C."/>
            <person name="Weisblat D.A."/>
            <person name="Putnam N.H."/>
            <person name="Rokhsar D.S."/>
        </authorList>
    </citation>
    <scope>NUCLEOTIDE SEQUENCE</scope>
    <source>
        <strain evidence="2 4">I ESC-2004</strain>
    </source>
</reference>
<evidence type="ECO:0008006" key="5">
    <source>
        <dbReference type="Google" id="ProtNLM"/>
    </source>
</evidence>
<dbReference type="EMBL" id="AMQN01007560">
    <property type="status" value="NOT_ANNOTATED_CDS"/>
    <property type="molecule type" value="Genomic_DNA"/>
</dbReference>
<reference evidence="3" key="3">
    <citation type="submission" date="2015-06" db="UniProtKB">
        <authorList>
            <consortium name="EnsemblMetazoa"/>
        </authorList>
    </citation>
    <scope>IDENTIFICATION</scope>
</reference>
<keyword evidence="1" id="KW-0732">Signal</keyword>
<keyword evidence="4" id="KW-1185">Reference proteome</keyword>
<evidence type="ECO:0000313" key="4">
    <source>
        <dbReference type="Proteomes" id="UP000014760"/>
    </source>
</evidence>
<evidence type="ECO:0000256" key="1">
    <source>
        <dbReference type="SAM" id="SignalP"/>
    </source>
</evidence>
<feature type="chain" id="PRO_5008788235" description="DUF19 domain-containing protein" evidence="1">
    <location>
        <begin position="19"/>
        <end position="277"/>
    </location>
</feature>
<dbReference type="EnsemblMetazoa" id="CapteT202853">
    <property type="protein sequence ID" value="CapteP202853"/>
    <property type="gene ID" value="CapteG202853"/>
</dbReference>
<evidence type="ECO:0000313" key="3">
    <source>
        <dbReference type="EnsemblMetazoa" id="CapteP202853"/>
    </source>
</evidence>
<proteinExistence type="predicted"/>
<dbReference type="EMBL" id="KB300950">
    <property type="protein sequence ID" value="ELU06067.1"/>
    <property type="molecule type" value="Genomic_DNA"/>
</dbReference>
<dbReference type="HOGENOM" id="CLU_093272_0_0_1"/>
<feature type="signal peptide" evidence="1">
    <location>
        <begin position="1"/>
        <end position="18"/>
    </location>
</feature>
<gene>
    <name evidence="2" type="ORF">CAPTEDRAFT_202853</name>
</gene>
<accession>R7UQ71</accession>
<dbReference type="Proteomes" id="UP000014760">
    <property type="component" value="Unassembled WGS sequence"/>
</dbReference>
<evidence type="ECO:0000313" key="2">
    <source>
        <dbReference type="EMBL" id="ELU06067.1"/>
    </source>
</evidence>
<organism evidence="2">
    <name type="scientific">Capitella teleta</name>
    <name type="common">Polychaete worm</name>
    <dbReference type="NCBI Taxonomy" id="283909"/>
    <lineage>
        <taxon>Eukaryota</taxon>
        <taxon>Metazoa</taxon>
        <taxon>Spiralia</taxon>
        <taxon>Lophotrochozoa</taxon>
        <taxon>Annelida</taxon>
        <taxon>Polychaeta</taxon>
        <taxon>Sedentaria</taxon>
        <taxon>Scolecida</taxon>
        <taxon>Capitellidae</taxon>
        <taxon>Capitella</taxon>
    </lineage>
</organism>
<reference evidence="4" key="1">
    <citation type="submission" date="2012-12" db="EMBL/GenBank/DDBJ databases">
        <authorList>
            <person name="Hellsten U."/>
            <person name="Grimwood J."/>
            <person name="Chapman J.A."/>
            <person name="Shapiro H."/>
            <person name="Aerts A."/>
            <person name="Otillar R.P."/>
            <person name="Terry A.Y."/>
            <person name="Boore J.L."/>
            <person name="Simakov O."/>
            <person name="Marletaz F."/>
            <person name="Cho S.-J."/>
            <person name="Edsinger-Gonzales E."/>
            <person name="Havlak P."/>
            <person name="Kuo D.-H."/>
            <person name="Larsson T."/>
            <person name="Lv J."/>
            <person name="Arendt D."/>
            <person name="Savage R."/>
            <person name="Osoegawa K."/>
            <person name="de Jong P."/>
            <person name="Lindberg D.R."/>
            <person name="Seaver E.C."/>
            <person name="Weisblat D.A."/>
            <person name="Putnam N.H."/>
            <person name="Grigoriev I.V."/>
            <person name="Rokhsar D.S."/>
        </authorList>
    </citation>
    <scope>NUCLEOTIDE SEQUENCE</scope>
    <source>
        <strain evidence="4">I ESC-2004</strain>
    </source>
</reference>
<protein>
    <recommendedName>
        <fullName evidence="5">DUF19 domain-containing protein</fullName>
    </recommendedName>
</protein>
<name>R7UQ71_CAPTE</name>
<dbReference type="AlphaFoldDB" id="R7UQ71"/>